<comment type="similarity">
    <text evidence="1">Belongs to the heat shock protein 70 family.</text>
</comment>
<dbReference type="Gene3D" id="3.30.420.40">
    <property type="match status" value="2"/>
</dbReference>
<dbReference type="EMBL" id="CAJPWZ010001803">
    <property type="protein sequence ID" value="CAG2224380.1"/>
    <property type="molecule type" value="Genomic_DNA"/>
</dbReference>
<dbReference type="GO" id="GO:0140662">
    <property type="term" value="F:ATP-dependent protein folding chaperone"/>
    <property type="evidence" value="ECO:0007669"/>
    <property type="project" value="InterPro"/>
</dbReference>
<keyword evidence="2" id="KW-0547">Nucleotide-binding</keyword>
<name>A0A8S3SUT7_MYTED</name>
<accession>A0A8S3SUT7</accession>
<keyword evidence="5" id="KW-1185">Reference proteome</keyword>
<dbReference type="OrthoDB" id="2963168at2759"/>
<protein>
    <submittedName>
        <fullName evidence="4">Uncharacterized protein</fullName>
    </submittedName>
</protein>
<dbReference type="InterPro" id="IPR043129">
    <property type="entry name" value="ATPase_NBD"/>
</dbReference>
<keyword evidence="3" id="KW-0067">ATP-binding</keyword>
<sequence length="588" mass="66487">MATADDLSTTSGDSTLMVVALDFGTTYSGYAFSFRKNPDRISANQQWDSGKYQLNSYKTPTCVVISKDNPEEFYFGYDAENEYAEIQTDNETDNYFFFDRFKMQLHLRKDVSEGMMIHDIRGGKLPAIDVFSTAIRALKDHALKHVEKGGNHIKLEEIKWVLTVPAIWTDKAKTFMRLSAEKAGISGDRLGIALEPEAASIYCQHIYRKMDDELGAITGPVIVKQGASYLVVDIGGGTLDITAHQKEIHNKVRELCKPSGAAYGGTAVDRAFMEIFEKIVGPTVIETLKKEYTSNYFDLVRGFEMLKRKIGNQKSSRPKINFQIPFAALDTLCKRFKEKSFPQTLVDSEYKDSLTLVSDKLQMDKELVKDLFKNTTNHIIEEIKMTLREAEPADVTHFLLVGGFSESDIVQNAIKGAFPDKEIIIPDDPTLAVVRGAVLFGHTPDFVSSRFTRYAYGRRIRPKFDESKHDKKRSVKTNGLFRCKDVFDLFMKKDTFCSVGTVCKCQYHTFEEMQKKITIAVYVSDHDDTKYVDDEGCEKLGELVVDIPNPTRERRLVDVEYHFGGTELTVTARVIGTQDVLKAGFQLI</sequence>
<dbReference type="PANTHER" id="PTHR14187">
    <property type="entry name" value="ALPHA KINASE/ELONGATION FACTOR 2 KINASE"/>
    <property type="match status" value="1"/>
</dbReference>
<dbReference type="Pfam" id="PF00012">
    <property type="entry name" value="HSP70"/>
    <property type="match status" value="1"/>
</dbReference>
<organism evidence="4 5">
    <name type="scientific">Mytilus edulis</name>
    <name type="common">Blue mussel</name>
    <dbReference type="NCBI Taxonomy" id="6550"/>
    <lineage>
        <taxon>Eukaryota</taxon>
        <taxon>Metazoa</taxon>
        <taxon>Spiralia</taxon>
        <taxon>Lophotrochozoa</taxon>
        <taxon>Mollusca</taxon>
        <taxon>Bivalvia</taxon>
        <taxon>Autobranchia</taxon>
        <taxon>Pteriomorphia</taxon>
        <taxon>Mytilida</taxon>
        <taxon>Mytiloidea</taxon>
        <taxon>Mytilidae</taxon>
        <taxon>Mytilinae</taxon>
        <taxon>Mytilus</taxon>
    </lineage>
</organism>
<dbReference type="CDD" id="cd10229">
    <property type="entry name" value="ASKHA_NBD_HSP70_HSPA12"/>
    <property type="match status" value="1"/>
</dbReference>
<dbReference type="GO" id="GO:0005524">
    <property type="term" value="F:ATP binding"/>
    <property type="evidence" value="ECO:0007669"/>
    <property type="project" value="UniProtKB-KW"/>
</dbReference>
<evidence type="ECO:0000313" key="4">
    <source>
        <dbReference type="EMBL" id="CAG2224380.1"/>
    </source>
</evidence>
<proteinExistence type="inferred from homology"/>
<gene>
    <name evidence="4" type="ORF">MEDL_37577</name>
</gene>
<evidence type="ECO:0000256" key="2">
    <source>
        <dbReference type="ARBA" id="ARBA00022741"/>
    </source>
</evidence>
<dbReference type="SUPFAM" id="SSF53067">
    <property type="entry name" value="Actin-like ATPase domain"/>
    <property type="match status" value="2"/>
</dbReference>
<dbReference type="InterPro" id="IPR013126">
    <property type="entry name" value="Hsp_70_fam"/>
</dbReference>
<evidence type="ECO:0000256" key="1">
    <source>
        <dbReference type="ARBA" id="ARBA00007381"/>
    </source>
</evidence>
<comment type="caution">
    <text evidence="4">The sequence shown here is derived from an EMBL/GenBank/DDBJ whole genome shotgun (WGS) entry which is preliminary data.</text>
</comment>
<dbReference type="PANTHER" id="PTHR14187:SF5">
    <property type="entry name" value="HEAT SHOCK 70 KDA PROTEIN 12A"/>
    <property type="match status" value="1"/>
</dbReference>
<evidence type="ECO:0000256" key="3">
    <source>
        <dbReference type="ARBA" id="ARBA00022840"/>
    </source>
</evidence>
<dbReference type="Proteomes" id="UP000683360">
    <property type="component" value="Unassembled WGS sequence"/>
</dbReference>
<dbReference type="AlphaFoldDB" id="A0A8S3SUT7"/>
<evidence type="ECO:0000313" key="5">
    <source>
        <dbReference type="Proteomes" id="UP000683360"/>
    </source>
</evidence>
<reference evidence="4" key="1">
    <citation type="submission" date="2021-03" db="EMBL/GenBank/DDBJ databases">
        <authorList>
            <person name="Bekaert M."/>
        </authorList>
    </citation>
    <scope>NUCLEOTIDE SEQUENCE</scope>
</reference>